<reference evidence="11" key="1">
    <citation type="journal article" date="2015" name="Proc. Natl. Acad. Sci. U.S.A.">
        <title>Networks of energetic and metabolic interactions define dynamics in microbial communities.</title>
        <authorList>
            <person name="Embree M."/>
            <person name="Liu J.K."/>
            <person name="Al-Bassam M.M."/>
            <person name="Zengler K."/>
        </authorList>
    </citation>
    <scope>NUCLEOTIDE SEQUENCE</scope>
</reference>
<comment type="pathway">
    <text evidence="2">Cofactor biosynthesis; molybdopterin biosynthesis.</text>
</comment>
<dbReference type="PANTHER" id="PTHR10192:SF5">
    <property type="entry name" value="GEPHYRIN"/>
    <property type="match status" value="1"/>
</dbReference>
<dbReference type="Gene3D" id="2.170.190.11">
    <property type="entry name" value="Molybdopterin biosynthesis moea protein, domain 3"/>
    <property type="match status" value="1"/>
</dbReference>
<dbReference type="Pfam" id="PF03454">
    <property type="entry name" value="MoeA_C"/>
    <property type="match status" value="1"/>
</dbReference>
<evidence type="ECO:0000256" key="5">
    <source>
        <dbReference type="ARBA" id="ARBA00022679"/>
    </source>
</evidence>
<evidence type="ECO:0000259" key="10">
    <source>
        <dbReference type="SMART" id="SM00852"/>
    </source>
</evidence>
<dbReference type="NCBIfam" id="TIGR00177">
    <property type="entry name" value="molyb_syn"/>
    <property type="match status" value="1"/>
</dbReference>
<keyword evidence="6" id="KW-0479">Metal-binding</keyword>
<dbReference type="SUPFAM" id="SSF53218">
    <property type="entry name" value="Molybdenum cofactor biosynthesis proteins"/>
    <property type="match status" value="1"/>
</dbReference>
<dbReference type="SUPFAM" id="SSF63882">
    <property type="entry name" value="MoeA N-terminal region -like"/>
    <property type="match status" value="1"/>
</dbReference>
<comment type="catalytic activity">
    <reaction evidence="9">
        <text>adenylyl-molybdopterin + molybdate = Mo-molybdopterin + AMP + H(+)</text>
        <dbReference type="Rhea" id="RHEA:35047"/>
        <dbReference type="ChEBI" id="CHEBI:15378"/>
        <dbReference type="ChEBI" id="CHEBI:36264"/>
        <dbReference type="ChEBI" id="CHEBI:62727"/>
        <dbReference type="ChEBI" id="CHEBI:71302"/>
        <dbReference type="ChEBI" id="CHEBI:456215"/>
        <dbReference type="EC" id="2.10.1.1"/>
    </reaction>
</comment>
<evidence type="ECO:0000256" key="1">
    <source>
        <dbReference type="ARBA" id="ARBA00001946"/>
    </source>
</evidence>
<evidence type="ECO:0000256" key="3">
    <source>
        <dbReference type="ARBA" id="ARBA00013269"/>
    </source>
</evidence>
<keyword evidence="7" id="KW-0460">Magnesium</keyword>
<dbReference type="AlphaFoldDB" id="A0A0W8FMP5"/>
<feature type="domain" description="MoaB/Mog" evidence="10">
    <location>
        <begin position="179"/>
        <end position="316"/>
    </location>
</feature>
<dbReference type="EC" id="2.10.1.1" evidence="3"/>
<dbReference type="SUPFAM" id="SSF63867">
    <property type="entry name" value="MoeA C-terminal domain-like"/>
    <property type="match status" value="1"/>
</dbReference>
<keyword evidence="5" id="KW-0808">Transferase</keyword>
<dbReference type="InterPro" id="IPR038987">
    <property type="entry name" value="MoeA-like"/>
</dbReference>
<dbReference type="Pfam" id="PF00994">
    <property type="entry name" value="MoCF_biosynth"/>
    <property type="match status" value="1"/>
</dbReference>
<dbReference type="InterPro" id="IPR036688">
    <property type="entry name" value="MoeA_C_domain_IV_sf"/>
</dbReference>
<dbReference type="Gene3D" id="2.40.340.10">
    <property type="entry name" value="MoeA, C-terminal, domain IV"/>
    <property type="match status" value="1"/>
</dbReference>
<dbReference type="NCBIfam" id="NF045515">
    <property type="entry name" value="Glp_gephyrin"/>
    <property type="match status" value="1"/>
</dbReference>
<gene>
    <name evidence="11" type="ORF">ASZ90_008041</name>
</gene>
<dbReference type="FunFam" id="2.170.190.11:FF:000001">
    <property type="entry name" value="Molybdopterin molybdenumtransferase"/>
    <property type="match status" value="1"/>
</dbReference>
<evidence type="ECO:0000256" key="4">
    <source>
        <dbReference type="ARBA" id="ARBA00022505"/>
    </source>
</evidence>
<name>A0A0W8FMP5_9ZZZZ</name>
<evidence type="ECO:0000256" key="2">
    <source>
        <dbReference type="ARBA" id="ARBA00005046"/>
    </source>
</evidence>
<comment type="cofactor">
    <cofactor evidence="1">
        <name>Mg(2+)</name>
        <dbReference type="ChEBI" id="CHEBI:18420"/>
    </cofactor>
</comment>
<dbReference type="InterPro" id="IPR036135">
    <property type="entry name" value="MoeA_linker/N_sf"/>
</dbReference>
<evidence type="ECO:0000313" key="11">
    <source>
        <dbReference type="EMBL" id="KUG22189.1"/>
    </source>
</evidence>
<comment type="caution">
    <text evidence="11">The sequence shown here is derived from an EMBL/GenBank/DDBJ whole genome shotgun (WGS) entry which is preliminary data.</text>
</comment>
<accession>A0A0W8FMP5</accession>
<dbReference type="GO" id="GO:0046872">
    <property type="term" value="F:metal ion binding"/>
    <property type="evidence" value="ECO:0007669"/>
    <property type="project" value="UniProtKB-KW"/>
</dbReference>
<dbReference type="Pfam" id="PF03453">
    <property type="entry name" value="MoeA_N"/>
    <property type="match status" value="1"/>
</dbReference>
<dbReference type="SMART" id="SM00852">
    <property type="entry name" value="MoCF_biosynth"/>
    <property type="match status" value="1"/>
</dbReference>
<organism evidence="11">
    <name type="scientific">hydrocarbon metagenome</name>
    <dbReference type="NCBI Taxonomy" id="938273"/>
    <lineage>
        <taxon>unclassified sequences</taxon>
        <taxon>metagenomes</taxon>
        <taxon>ecological metagenomes</taxon>
    </lineage>
</organism>
<evidence type="ECO:0000256" key="7">
    <source>
        <dbReference type="ARBA" id="ARBA00022842"/>
    </source>
</evidence>
<dbReference type="Gene3D" id="3.40.980.10">
    <property type="entry name" value="MoaB/Mog-like domain"/>
    <property type="match status" value="1"/>
</dbReference>
<dbReference type="InterPro" id="IPR001453">
    <property type="entry name" value="MoaB/Mog_dom"/>
</dbReference>
<dbReference type="InterPro" id="IPR005111">
    <property type="entry name" value="MoeA_C_domain_IV"/>
</dbReference>
<protein>
    <recommendedName>
        <fullName evidence="3">molybdopterin molybdotransferase</fullName>
        <ecNumber evidence="3">2.10.1.1</ecNumber>
    </recommendedName>
</protein>
<dbReference type="GO" id="GO:0006777">
    <property type="term" value="P:Mo-molybdopterin cofactor biosynthetic process"/>
    <property type="evidence" value="ECO:0007669"/>
    <property type="project" value="UniProtKB-KW"/>
</dbReference>
<keyword evidence="4" id="KW-0500">Molybdenum</keyword>
<dbReference type="InterPro" id="IPR036425">
    <property type="entry name" value="MoaB/Mog-like_dom_sf"/>
</dbReference>
<dbReference type="InterPro" id="IPR005110">
    <property type="entry name" value="MoeA_linker/N"/>
</dbReference>
<evidence type="ECO:0000256" key="9">
    <source>
        <dbReference type="ARBA" id="ARBA00047317"/>
    </source>
</evidence>
<evidence type="ECO:0000256" key="8">
    <source>
        <dbReference type="ARBA" id="ARBA00023150"/>
    </source>
</evidence>
<dbReference type="FunFam" id="3.40.980.10:FF:000004">
    <property type="entry name" value="Molybdopterin molybdenumtransferase"/>
    <property type="match status" value="1"/>
</dbReference>
<dbReference type="PANTHER" id="PTHR10192">
    <property type="entry name" value="MOLYBDOPTERIN BIOSYNTHESIS PROTEIN"/>
    <property type="match status" value="1"/>
</dbReference>
<dbReference type="EMBL" id="LNQE01000980">
    <property type="protein sequence ID" value="KUG22189.1"/>
    <property type="molecule type" value="Genomic_DNA"/>
</dbReference>
<dbReference type="UniPathway" id="UPA00344"/>
<sequence length="412" mass="44528">MISVEEALKTILTNFKPLGLEKINILDGRGRVIGSDIFAPRNIPSANNSAMDGYAVRYTDTKGATKNKSAKLKIIEDIPAGKVAKKKINKGEAARIMTGAVIPEGADAVVRQEDTLKESKTVIIYTSAKKGDNIRFAGEDVHKGELVIKKGNVLRPADIGMLAALGKAFVSVYQKPSVAIMSTGDELVDIETDPPPGKIVNSNSYSLAAQVLECGAIPVMLGISKDKKTDLQEKFKTALHSDVIISSGGVSVGDFDFVKNVMGEIGNAMHFWQVAMRPGKPLAFGAIEGVPLFGLPGNPVSAMVSFEQFVRPSLLKMQGYKNIFRQTIKAICTEDFQKQAGFRHFIRATVKKEKDKYIVATTGDQGSGILKSMVTANGLIVMGEKETRIKKGSEVTVQLLDNSLFQSDSLQF</sequence>
<evidence type="ECO:0000256" key="6">
    <source>
        <dbReference type="ARBA" id="ARBA00022723"/>
    </source>
</evidence>
<dbReference type="GO" id="GO:0005829">
    <property type="term" value="C:cytosol"/>
    <property type="evidence" value="ECO:0007669"/>
    <property type="project" value="TreeGrafter"/>
</dbReference>
<keyword evidence="8" id="KW-0501">Molybdenum cofactor biosynthesis</keyword>
<dbReference type="GO" id="GO:0061599">
    <property type="term" value="F:molybdopterin molybdotransferase activity"/>
    <property type="evidence" value="ECO:0007669"/>
    <property type="project" value="UniProtKB-EC"/>
</dbReference>
<dbReference type="Gene3D" id="3.90.105.10">
    <property type="entry name" value="Molybdopterin biosynthesis moea protein, domain 2"/>
    <property type="match status" value="1"/>
</dbReference>
<proteinExistence type="predicted"/>
<dbReference type="CDD" id="cd00887">
    <property type="entry name" value="MoeA"/>
    <property type="match status" value="1"/>
</dbReference>